<dbReference type="Gene3D" id="3.40.140.10">
    <property type="entry name" value="Cytidine Deaminase, domain 2"/>
    <property type="match status" value="1"/>
</dbReference>
<dbReference type="OrthoDB" id="7848394at2"/>
<reference evidence="7 8" key="1">
    <citation type="submission" date="2017-07" db="EMBL/GenBank/DDBJ databases">
        <title>Niveispirillum cyanobacteriorum sp. nov., isolated from cyanobacterial aggregates in a eutrophic lake.</title>
        <authorList>
            <person name="Cai H."/>
        </authorList>
    </citation>
    <scope>NUCLEOTIDE SEQUENCE [LARGE SCALE GENOMIC DNA]</scope>
    <source>
        <strain evidence="8">TH1-14</strain>
    </source>
</reference>
<sequence length="175" mass="18682">MPTARSCAMKPEALEFRDPAGSGYAVWLSSGAVASVLAAADIAGGCETGGILIGRYDHGGWTAEVVEATPKPPGSHAGWSWFHRGDAGLRELLEARWAAGHHYLGEWHFHPGGATAPSDTDKRTMWRIAADAAYQCPQPVLVILGGTVRSRWSLSATVFQGGSYIQLREARRPVG</sequence>
<evidence type="ECO:0000313" key="7">
    <source>
        <dbReference type="EMBL" id="OYQ37523.1"/>
    </source>
</evidence>
<dbReference type="AlphaFoldDB" id="A0A255Z7J4"/>
<evidence type="ECO:0000256" key="2">
    <source>
        <dbReference type="ARBA" id="ARBA00022723"/>
    </source>
</evidence>
<comment type="caution">
    <text evidence="7">The sequence shown here is derived from an EMBL/GenBank/DDBJ whole genome shotgun (WGS) entry which is preliminary data.</text>
</comment>
<dbReference type="GO" id="GO:0046872">
    <property type="term" value="F:metal ion binding"/>
    <property type="evidence" value="ECO:0007669"/>
    <property type="project" value="UniProtKB-KW"/>
</dbReference>
<evidence type="ECO:0000256" key="3">
    <source>
        <dbReference type="ARBA" id="ARBA00022801"/>
    </source>
</evidence>
<accession>A0A255Z7J4</accession>
<keyword evidence="3" id="KW-0378">Hydrolase</keyword>
<keyword evidence="4" id="KW-0862">Zinc</keyword>
<evidence type="ECO:0000256" key="5">
    <source>
        <dbReference type="ARBA" id="ARBA00023049"/>
    </source>
</evidence>
<name>A0A255Z7J4_9PROT</name>
<dbReference type="InterPro" id="IPR028090">
    <property type="entry name" value="JAB_dom_prok"/>
</dbReference>
<proteinExistence type="predicted"/>
<organism evidence="7 8">
    <name type="scientific">Niveispirillum lacus</name>
    <dbReference type="NCBI Taxonomy" id="1981099"/>
    <lineage>
        <taxon>Bacteria</taxon>
        <taxon>Pseudomonadati</taxon>
        <taxon>Pseudomonadota</taxon>
        <taxon>Alphaproteobacteria</taxon>
        <taxon>Rhodospirillales</taxon>
        <taxon>Azospirillaceae</taxon>
        <taxon>Niveispirillum</taxon>
    </lineage>
</organism>
<evidence type="ECO:0000313" key="8">
    <source>
        <dbReference type="Proteomes" id="UP000216998"/>
    </source>
</evidence>
<keyword evidence="1" id="KW-0645">Protease</keyword>
<feature type="domain" description="JAB" evidence="6">
    <location>
        <begin position="37"/>
        <end position="152"/>
    </location>
</feature>
<protein>
    <recommendedName>
        <fullName evidence="6">JAB domain-containing protein</fullName>
    </recommendedName>
</protein>
<gene>
    <name evidence="7" type="ORF">CHU95_01180</name>
</gene>
<keyword evidence="2" id="KW-0479">Metal-binding</keyword>
<dbReference type="Proteomes" id="UP000216998">
    <property type="component" value="Unassembled WGS sequence"/>
</dbReference>
<dbReference type="GO" id="GO:0006508">
    <property type="term" value="P:proteolysis"/>
    <property type="evidence" value="ECO:0007669"/>
    <property type="project" value="UniProtKB-KW"/>
</dbReference>
<evidence type="ECO:0000259" key="6">
    <source>
        <dbReference type="Pfam" id="PF14464"/>
    </source>
</evidence>
<evidence type="ECO:0000256" key="1">
    <source>
        <dbReference type="ARBA" id="ARBA00022670"/>
    </source>
</evidence>
<evidence type="ECO:0000256" key="4">
    <source>
        <dbReference type="ARBA" id="ARBA00022833"/>
    </source>
</evidence>
<keyword evidence="8" id="KW-1185">Reference proteome</keyword>
<dbReference type="Pfam" id="PF14464">
    <property type="entry name" value="Prok-JAB"/>
    <property type="match status" value="1"/>
</dbReference>
<dbReference type="GO" id="GO:0008237">
    <property type="term" value="F:metallopeptidase activity"/>
    <property type="evidence" value="ECO:0007669"/>
    <property type="project" value="UniProtKB-KW"/>
</dbReference>
<dbReference type="EMBL" id="NOXU01000014">
    <property type="protein sequence ID" value="OYQ37523.1"/>
    <property type="molecule type" value="Genomic_DNA"/>
</dbReference>
<keyword evidence="5" id="KW-0482">Metalloprotease</keyword>
<dbReference type="SUPFAM" id="SSF102712">
    <property type="entry name" value="JAB1/MPN domain"/>
    <property type="match status" value="1"/>
</dbReference>